<accession>A0A9D4ZFW4</accession>
<organism evidence="1 2">
    <name type="scientific">Adiantum capillus-veneris</name>
    <name type="common">Maidenhair fern</name>
    <dbReference type="NCBI Taxonomy" id="13818"/>
    <lineage>
        <taxon>Eukaryota</taxon>
        <taxon>Viridiplantae</taxon>
        <taxon>Streptophyta</taxon>
        <taxon>Embryophyta</taxon>
        <taxon>Tracheophyta</taxon>
        <taxon>Polypodiopsida</taxon>
        <taxon>Polypodiidae</taxon>
        <taxon>Polypodiales</taxon>
        <taxon>Pteridineae</taxon>
        <taxon>Pteridaceae</taxon>
        <taxon>Vittarioideae</taxon>
        <taxon>Adiantum</taxon>
    </lineage>
</organism>
<gene>
    <name evidence="1" type="ORF">GOP47_0012638</name>
</gene>
<evidence type="ECO:0000313" key="1">
    <source>
        <dbReference type="EMBL" id="KAI5072532.1"/>
    </source>
</evidence>
<keyword evidence="2" id="KW-1185">Reference proteome</keyword>
<dbReference type="EMBL" id="JABFUD020000012">
    <property type="protein sequence ID" value="KAI5072532.1"/>
    <property type="molecule type" value="Genomic_DNA"/>
</dbReference>
<protein>
    <submittedName>
        <fullName evidence="1">Uncharacterized protein</fullName>
    </submittedName>
</protein>
<dbReference type="Proteomes" id="UP000886520">
    <property type="component" value="Chromosome 12"/>
</dbReference>
<comment type="caution">
    <text evidence="1">The sequence shown here is derived from an EMBL/GenBank/DDBJ whole genome shotgun (WGS) entry which is preliminary data.</text>
</comment>
<proteinExistence type="predicted"/>
<sequence length="69" mass="8228">MQLLRQSRLLKGTKSWISEELMTNQLKLKKNELKKMHEARKEGKWPVYQRDKAIIQEFRAPKKALPNPP</sequence>
<evidence type="ECO:0000313" key="2">
    <source>
        <dbReference type="Proteomes" id="UP000886520"/>
    </source>
</evidence>
<name>A0A9D4ZFW4_ADICA</name>
<reference evidence="1" key="1">
    <citation type="submission" date="2021-01" db="EMBL/GenBank/DDBJ databases">
        <title>Adiantum capillus-veneris genome.</title>
        <authorList>
            <person name="Fang Y."/>
            <person name="Liao Q."/>
        </authorList>
    </citation>
    <scope>NUCLEOTIDE SEQUENCE</scope>
    <source>
        <strain evidence="1">H3</strain>
        <tissue evidence="1">Leaf</tissue>
    </source>
</reference>
<dbReference type="AlphaFoldDB" id="A0A9D4ZFW4"/>